<evidence type="ECO:0000256" key="1">
    <source>
        <dbReference type="SAM" id="Phobius"/>
    </source>
</evidence>
<feature type="transmembrane region" description="Helical" evidence="1">
    <location>
        <begin position="73"/>
        <end position="95"/>
    </location>
</feature>
<proteinExistence type="predicted"/>
<evidence type="ECO:0000313" key="2">
    <source>
        <dbReference type="EMBL" id="ONG37230.1"/>
    </source>
</evidence>
<dbReference type="STRING" id="1907941.BKE30_14945"/>
<keyword evidence="1" id="KW-1133">Transmembrane helix</keyword>
<name>A0A1S8CS34_9GAMM</name>
<dbReference type="Proteomes" id="UP000192132">
    <property type="component" value="Unassembled WGS sequence"/>
</dbReference>
<keyword evidence="3" id="KW-1185">Reference proteome</keyword>
<comment type="caution">
    <text evidence="2">The sequence shown here is derived from an EMBL/GenBank/DDBJ whole genome shotgun (WGS) entry which is preliminary data.</text>
</comment>
<keyword evidence="1" id="KW-0812">Transmembrane</keyword>
<gene>
    <name evidence="2" type="ORF">BKE30_14945</name>
</gene>
<evidence type="ECO:0000313" key="3">
    <source>
        <dbReference type="Proteomes" id="UP000192132"/>
    </source>
</evidence>
<dbReference type="AlphaFoldDB" id="A0A1S8CS34"/>
<protein>
    <submittedName>
        <fullName evidence="2">Uncharacterized protein</fullName>
    </submittedName>
</protein>
<sequence>MVPIMLFSLIRLLCNKAFYQRYIPVKRIVVDRVGEVQRIVGGFPFVFLIDGDFTSPGNKISILFIFWDTDEFLLNYFLLDYLFWFGLILVFHLFIKKLRAKK</sequence>
<dbReference type="EMBL" id="MLCN01000062">
    <property type="protein sequence ID" value="ONG37230.1"/>
    <property type="molecule type" value="Genomic_DNA"/>
</dbReference>
<accession>A0A1S8CS34</accession>
<reference evidence="2 3" key="1">
    <citation type="submission" date="2016-10" db="EMBL/GenBank/DDBJ databases">
        <title>Draft Genome sequence of Alkanindiges sp. strain H1.</title>
        <authorList>
            <person name="Subhash Y."/>
            <person name="Lee S."/>
        </authorList>
    </citation>
    <scope>NUCLEOTIDE SEQUENCE [LARGE SCALE GENOMIC DNA]</scope>
    <source>
        <strain evidence="2 3">H1</strain>
    </source>
</reference>
<keyword evidence="1" id="KW-0472">Membrane</keyword>
<organism evidence="2 3">
    <name type="scientific">Alkanindiges hydrocarboniclasticus</name>
    <dbReference type="NCBI Taxonomy" id="1907941"/>
    <lineage>
        <taxon>Bacteria</taxon>
        <taxon>Pseudomonadati</taxon>
        <taxon>Pseudomonadota</taxon>
        <taxon>Gammaproteobacteria</taxon>
        <taxon>Moraxellales</taxon>
        <taxon>Moraxellaceae</taxon>
        <taxon>Alkanindiges</taxon>
    </lineage>
</organism>